<keyword evidence="3" id="KW-1185">Reference proteome</keyword>
<dbReference type="Pfam" id="PF04471">
    <property type="entry name" value="Mrr_cat"/>
    <property type="match status" value="1"/>
</dbReference>
<gene>
    <name evidence="2" type="ORF">A0O34_15915</name>
</gene>
<dbReference type="InterPro" id="IPR011856">
    <property type="entry name" value="tRNA_endonuc-like_dom_sf"/>
</dbReference>
<dbReference type="InterPro" id="IPR007560">
    <property type="entry name" value="Restrct_endonuc_IV_Mrr"/>
</dbReference>
<dbReference type="SUPFAM" id="SSF52980">
    <property type="entry name" value="Restriction endonuclease-like"/>
    <property type="match status" value="1"/>
</dbReference>
<feature type="domain" description="Restriction endonuclease type IV Mrr" evidence="1">
    <location>
        <begin position="36"/>
        <end position="120"/>
    </location>
</feature>
<dbReference type="AlphaFoldDB" id="A0A172XYM1"/>
<proteinExistence type="predicted"/>
<dbReference type="RefSeq" id="WP_066756662.1">
    <property type="nucleotide sequence ID" value="NZ_CP015199.1"/>
</dbReference>
<organism evidence="2 3">
    <name type="scientific">Chryseobacterium glaciei</name>
    <dbReference type="NCBI Taxonomy" id="1685010"/>
    <lineage>
        <taxon>Bacteria</taxon>
        <taxon>Pseudomonadati</taxon>
        <taxon>Bacteroidota</taxon>
        <taxon>Flavobacteriia</taxon>
        <taxon>Flavobacteriales</taxon>
        <taxon>Weeksellaceae</taxon>
        <taxon>Chryseobacterium group</taxon>
        <taxon>Chryseobacterium</taxon>
    </lineage>
</organism>
<protein>
    <recommendedName>
        <fullName evidence="1">Restriction endonuclease type IV Mrr domain-containing protein</fullName>
    </recommendedName>
</protein>
<dbReference type="STRING" id="1685010.A0O34_15915"/>
<accession>A0A172XYM1</accession>
<dbReference type="Proteomes" id="UP000077824">
    <property type="component" value="Chromosome"/>
</dbReference>
<sequence>MGKDGKNLEKLVRIVEEVYKTNPETKIYNNYKIPNQSGNKREIDILIESKVNGFDIKIAIECKEFKSKVSVEKIEAFNSKCQRIPLINNKIFVSQIGFQKDAIAAAETFGIKLYTFDQIQSNANSILFPISRIKPVFHGFEIEEIYCDEHPKLSQIKINNIQELQLISISKEKLVLYDLLEEAVKPNWKYISWQAFNNWLKDSSTTHKIQFAVNFEGIFFEFENEKIIVNQLVCNAKICFEFISAEVQAKEYKSFSNGEIKAQTISFDDGHYSGSVVIDETNKAHFFDTTDNQIRELKLLAKYDKNTDSFETFE</sequence>
<dbReference type="OrthoDB" id="966110at2"/>
<dbReference type="GO" id="GO:0003677">
    <property type="term" value="F:DNA binding"/>
    <property type="evidence" value="ECO:0007669"/>
    <property type="project" value="InterPro"/>
</dbReference>
<evidence type="ECO:0000259" key="1">
    <source>
        <dbReference type="Pfam" id="PF04471"/>
    </source>
</evidence>
<reference evidence="2 3" key="1">
    <citation type="submission" date="2016-04" db="EMBL/GenBank/DDBJ databases">
        <title>Complete Genome Sequence of Chryseobacterium sp. IHBB 10212.</title>
        <authorList>
            <person name="Pal M."/>
            <person name="Swarnkar M.K."/>
            <person name="Kaushal K."/>
            <person name="Chhibber S."/>
            <person name="Singh A.K."/>
            <person name="Gulati A."/>
        </authorList>
    </citation>
    <scope>NUCLEOTIDE SEQUENCE [LARGE SCALE GENOMIC DNA]</scope>
    <source>
        <strain evidence="2 3">IHBB 10212</strain>
    </source>
</reference>
<dbReference type="GO" id="GO:0004519">
    <property type="term" value="F:endonuclease activity"/>
    <property type="evidence" value="ECO:0007669"/>
    <property type="project" value="InterPro"/>
</dbReference>
<dbReference type="InterPro" id="IPR011335">
    <property type="entry name" value="Restrct_endonuc-II-like"/>
</dbReference>
<name>A0A172XYM1_9FLAO</name>
<dbReference type="Gene3D" id="3.40.1350.10">
    <property type="match status" value="1"/>
</dbReference>
<dbReference type="KEGG" id="chh:A0O34_15915"/>
<dbReference type="GO" id="GO:0009307">
    <property type="term" value="P:DNA restriction-modification system"/>
    <property type="evidence" value="ECO:0007669"/>
    <property type="project" value="InterPro"/>
</dbReference>
<dbReference type="EMBL" id="CP015199">
    <property type="protein sequence ID" value="ANF51905.1"/>
    <property type="molecule type" value="Genomic_DNA"/>
</dbReference>
<evidence type="ECO:0000313" key="2">
    <source>
        <dbReference type="EMBL" id="ANF51905.1"/>
    </source>
</evidence>
<evidence type="ECO:0000313" key="3">
    <source>
        <dbReference type="Proteomes" id="UP000077824"/>
    </source>
</evidence>